<evidence type="ECO:0000256" key="4">
    <source>
        <dbReference type="ARBA" id="ARBA00016461"/>
    </source>
</evidence>
<evidence type="ECO:0000256" key="8">
    <source>
        <dbReference type="ARBA" id="ARBA00022692"/>
    </source>
</evidence>
<evidence type="ECO:0000313" key="14">
    <source>
        <dbReference type="Proteomes" id="UP000308828"/>
    </source>
</evidence>
<keyword evidence="9 12" id="KW-0201">Cytochrome c-type biogenesis</keyword>
<dbReference type="InterPro" id="IPR007078">
    <property type="entry name" value="Haem_export_protD_CcmD"/>
</dbReference>
<keyword evidence="11 12" id="KW-0472">Membrane</keyword>
<keyword evidence="14" id="KW-1185">Reference proteome</keyword>
<keyword evidence="7 12" id="KW-0997">Cell inner membrane</keyword>
<comment type="subcellular location">
    <subcellularLocation>
        <location evidence="2 12">Cell inner membrane</location>
        <topology evidence="2 12">Single-pass membrane protein</topology>
    </subcellularLocation>
</comment>
<evidence type="ECO:0000256" key="1">
    <source>
        <dbReference type="ARBA" id="ARBA00002442"/>
    </source>
</evidence>
<reference evidence="13 14" key="1">
    <citation type="submission" date="2019-04" db="EMBL/GenBank/DDBJ databases">
        <title>Genome sequence of strain shin9-1.</title>
        <authorList>
            <person name="Gao J."/>
            <person name="Sun J."/>
        </authorList>
    </citation>
    <scope>NUCLEOTIDE SEQUENCE [LARGE SCALE GENOMIC DNA]</scope>
    <source>
        <strain evidence="14">shin9-1</strain>
    </source>
</reference>
<keyword evidence="5 12" id="KW-0813">Transport</keyword>
<name>A0A4S8P3B8_9HYPH</name>
<feature type="transmembrane region" description="Helical" evidence="12">
    <location>
        <begin position="6"/>
        <end position="27"/>
    </location>
</feature>
<dbReference type="NCBIfam" id="TIGR03141">
    <property type="entry name" value="cytochro_ccmD"/>
    <property type="match status" value="1"/>
</dbReference>
<dbReference type="Pfam" id="PF04995">
    <property type="entry name" value="CcmD"/>
    <property type="match status" value="1"/>
</dbReference>
<evidence type="ECO:0000256" key="3">
    <source>
        <dbReference type="ARBA" id="ARBA00008741"/>
    </source>
</evidence>
<evidence type="ECO:0000256" key="9">
    <source>
        <dbReference type="ARBA" id="ARBA00022748"/>
    </source>
</evidence>
<keyword evidence="6 12" id="KW-1003">Cell membrane</keyword>
<keyword evidence="8 12" id="KW-0812">Transmembrane</keyword>
<evidence type="ECO:0000256" key="2">
    <source>
        <dbReference type="ARBA" id="ARBA00004377"/>
    </source>
</evidence>
<evidence type="ECO:0000256" key="6">
    <source>
        <dbReference type="ARBA" id="ARBA00022475"/>
    </source>
</evidence>
<evidence type="ECO:0000313" key="13">
    <source>
        <dbReference type="EMBL" id="THV22194.1"/>
    </source>
</evidence>
<comment type="caution">
    <text evidence="13">The sequence shown here is derived from an EMBL/GenBank/DDBJ whole genome shotgun (WGS) entry which is preliminary data.</text>
</comment>
<evidence type="ECO:0000256" key="11">
    <source>
        <dbReference type="ARBA" id="ARBA00023136"/>
    </source>
</evidence>
<dbReference type="AlphaFoldDB" id="A0A4S8P3B8"/>
<gene>
    <name evidence="13" type="primary">ccmD</name>
    <name evidence="13" type="ORF">FAA97_12920</name>
</gene>
<protein>
    <recommendedName>
        <fullName evidence="4 12">Heme exporter protein D</fullName>
    </recommendedName>
</protein>
<evidence type="ECO:0000256" key="10">
    <source>
        <dbReference type="ARBA" id="ARBA00022989"/>
    </source>
</evidence>
<comment type="similarity">
    <text evidence="3 12">Belongs to the CcmD/CycX/HelD family.</text>
</comment>
<dbReference type="Proteomes" id="UP000308828">
    <property type="component" value="Unassembled WGS sequence"/>
</dbReference>
<dbReference type="OrthoDB" id="8421547at2"/>
<evidence type="ECO:0000256" key="12">
    <source>
        <dbReference type="RuleBase" id="RU363101"/>
    </source>
</evidence>
<sequence>MTHAFYVIGSYLAAAGICLGLIVWTWLDGRARQAELRALESQGVRRRSATVGTTEASSQ</sequence>
<dbReference type="GO" id="GO:0017004">
    <property type="term" value="P:cytochrome complex assembly"/>
    <property type="evidence" value="ECO:0007669"/>
    <property type="project" value="UniProtKB-KW"/>
</dbReference>
<dbReference type="GO" id="GO:0005886">
    <property type="term" value="C:plasma membrane"/>
    <property type="evidence" value="ECO:0007669"/>
    <property type="project" value="UniProtKB-SubCell"/>
</dbReference>
<proteinExistence type="inferred from homology"/>
<evidence type="ECO:0000256" key="5">
    <source>
        <dbReference type="ARBA" id="ARBA00022448"/>
    </source>
</evidence>
<accession>A0A4S8P3B8</accession>
<dbReference type="GO" id="GO:0015886">
    <property type="term" value="P:heme transport"/>
    <property type="evidence" value="ECO:0007669"/>
    <property type="project" value="InterPro"/>
</dbReference>
<dbReference type="RefSeq" id="WP_136598967.1">
    <property type="nucleotide sequence ID" value="NZ_STGV01000004.1"/>
</dbReference>
<evidence type="ECO:0000256" key="7">
    <source>
        <dbReference type="ARBA" id="ARBA00022519"/>
    </source>
</evidence>
<dbReference type="EMBL" id="STGV01000004">
    <property type="protein sequence ID" value="THV22194.1"/>
    <property type="molecule type" value="Genomic_DNA"/>
</dbReference>
<comment type="function">
    <text evidence="1 12">Required for the export of heme to the periplasm for the biogenesis of c-type cytochromes.</text>
</comment>
<keyword evidence="10 12" id="KW-1133">Transmembrane helix</keyword>
<organism evidence="13 14">
    <name type="scientific">Peteryoungia ipomoeae</name>
    <dbReference type="NCBI Taxonomy" id="1210932"/>
    <lineage>
        <taxon>Bacteria</taxon>
        <taxon>Pseudomonadati</taxon>
        <taxon>Pseudomonadota</taxon>
        <taxon>Alphaproteobacteria</taxon>
        <taxon>Hyphomicrobiales</taxon>
        <taxon>Rhizobiaceae</taxon>
        <taxon>Peteryoungia</taxon>
    </lineage>
</organism>